<feature type="domain" description="Lipoyl-binding" evidence="6">
    <location>
        <begin position="45"/>
        <end position="121"/>
    </location>
</feature>
<dbReference type="PANTHER" id="PTHR23151">
    <property type="entry name" value="DIHYDROLIPOAMIDE ACETYL/SUCCINYL-TRANSFERASE-RELATED"/>
    <property type="match status" value="1"/>
</dbReference>
<organism evidence="9">
    <name type="scientific">Thrips palmi</name>
    <name type="common">Melon thrips</name>
    <dbReference type="NCBI Taxonomy" id="161013"/>
    <lineage>
        <taxon>Eukaryota</taxon>
        <taxon>Metazoa</taxon>
        <taxon>Ecdysozoa</taxon>
        <taxon>Arthropoda</taxon>
        <taxon>Hexapoda</taxon>
        <taxon>Insecta</taxon>
        <taxon>Pterygota</taxon>
        <taxon>Neoptera</taxon>
        <taxon>Paraneoptera</taxon>
        <taxon>Thysanoptera</taxon>
        <taxon>Terebrantia</taxon>
        <taxon>Thripoidea</taxon>
        <taxon>Thripidae</taxon>
        <taxon>Thrips</taxon>
    </lineage>
</organism>
<feature type="region of interest" description="Disordered" evidence="5">
    <location>
        <begin position="329"/>
        <end position="370"/>
    </location>
</feature>
<feature type="compositionally biased region" description="Low complexity" evidence="5">
    <location>
        <begin position="342"/>
        <end position="359"/>
    </location>
</feature>
<feature type="compositionally biased region" description="Low complexity" evidence="5">
    <location>
        <begin position="133"/>
        <end position="157"/>
    </location>
</feature>
<dbReference type="InterPro" id="IPR036625">
    <property type="entry name" value="E3-bd_dom_sf"/>
</dbReference>
<dbReference type="Proteomes" id="UP000515158">
    <property type="component" value="Unplaced"/>
</dbReference>
<name>A0A6P8YYM2_THRPL</name>
<dbReference type="RefSeq" id="XP_034245263.1">
    <property type="nucleotide sequence ID" value="XM_034389372.1"/>
</dbReference>
<dbReference type="InParanoid" id="A0A6P8YYM2"/>
<keyword evidence="2 4" id="KW-0450">Lipoyl</keyword>
<dbReference type="PANTHER" id="PTHR23151:SF90">
    <property type="entry name" value="DIHYDROLIPOYLLYSINE-RESIDUE ACETYLTRANSFERASE COMPONENT OF PYRUVATE DEHYDROGENASE COMPLEX, MITOCHONDRIAL-RELATED"/>
    <property type="match status" value="1"/>
</dbReference>
<evidence type="ECO:0000256" key="2">
    <source>
        <dbReference type="ARBA" id="ARBA00022823"/>
    </source>
</evidence>
<evidence type="ECO:0000259" key="6">
    <source>
        <dbReference type="PROSITE" id="PS50968"/>
    </source>
</evidence>
<accession>A0A6P8YYM2</accession>
<keyword evidence="4" id="KW-0012">Acyltransferase</keyword>
<dbReference type="PROSITE" id="PS00189">
    <property type="entry name" value="LIPOYL"/>
    <property type="match status" value="2"/>
</dbReference>
<dbReference type="Pfam" id="PF00364">
    <property type="entry name" value="Biotin_lipoyl"/>
    <property type="match status" value="2"/>
</dbReference>
<dbReference type="GO" id="GO:0006086">
    <property type="term" value="P:pyruvate decarboxylation to acetyl-CoA"/>
    <property type="evidence" value="ECO:0007669"/>
    <property type="project" value="InterPro"/>
</dbReference>
<reference evidence="9" key="1">
    <citation type="submission" date="2025-08" db="UniProtKB">
        <authorList>
            <consortium name="RefSeq"/>
        </authorList>
    </citation>
    <scope>IDENTIFICATION</scope>
    <source>
        <tissue evidence="9">Total insect</tissue>
    </source>
</reference>
<dbReference type="InterPro" id="IPR045257">
    <property type="entry name" value="E2/Pdx1"/>
</dbReference>
<keyword evidence="4" id="KW-0808">Transferase</keyword>
<dbReference type="SUPFAM" id="SSF47005">
    <property type="entry name" value="Peripheral subunit-binding domain of 2-oxo acid dehydrogenase complex"/>
    <property type="match status" value="1"/>
</dbReference>
<dbReference type="CDD" id="cd06849">
    <property type="entry name" value="lipoyl_domain"/>
    <property type="match status" value="2"/>
</dbReference>
<dbReference type="Pfam" id="PF00198">
    <property type="entry name" value="2-oxoacid_dh"/>
    <property type="match status" value="1"/>
</dbReference>
<dbReference type="FunFam" id="2.40.50.100:FF:000010">
    <property type="entry name" value="Acetyltransferase component of pyruvate dehydrogenase complex"/>
    <property type="match status" value="2"/>
</dbReference>
<dbReference type="PROSITE" id="PS50968">
    <property type="entry name" value="BIOTINYL_LIPOYL"/>
    <property type="match status" value="2"/>
</dbReference>
<dbReference type="SUPFAM" id="SSF51230">
    <property type="entry name" value="Single hybrid motif"/>
    <property type="match status" value="2"/>
</dbReference>
<dbReference type="AlphaFoldDB" id="A0A6P8YYM2"/>
<dbReference type="InterPro" id="IPR011053">
    <property type="entry name" value="Single_hybrid_motif"/>
</dbReference>
<evidence type="ECO:0000256" key="3">
    <source>
        <dbReference type="ARBA" id="ARBA00022946"/>
    </source>
</evidence>
<feature type="region of interest" description="Disordered" evidence="5">
    <location>
        <begin position="129"/>
        <end position="157"/>
    </location>
</feature>
<dbReference type="InterPro" id="IPR001078">
    <property type="entry name" value="2-oxoacid_DH_actylTfrase"/>
</dbReference>
<dbReference type="EC" id="2.3.1.-" evidence="4"/>
<dbReference type="InterPro" id="IPR003016">
    <property type="entry name" value="2-oxoA_DH_lipoyl-BS"/>
</dbReference>
<sequence>MAAVTKVRLGGFSQKLFKSFVTKPQLFRNHPKLCFHHTALLQVAGQEIKMPSLSPTMTEGTIVKWMKKEGDAVAPGDVLCEIQTDKAVMSFEIEEEGILAKILMPDDSKDVKVGSLIALMVAEGEDWQSVDMPSGSGSPAAAPSAAPAAGAPSSLPSGGSVPGVAINMPSLSPTMTEGTLIKWLKKEGDAVSPGDVLCEIQTDKAVMSFEVEEEGILAKILVPEDTKDVKVGTLIALMVEEGQDWKDVAIPGSAAAAASPAAPSPAAPKAPASSGTPSGGHGHSDLKMGPAVRTLLEAYQMSPSEVAGTGPHGLLTKGDVLQVIKQKGLTAKPPKQVPPPAGAKAVSAASAKPGKASAPLPSLKPTDGHTDIELTSMRKTIAKRLTESKTQIPHSYGVVECQLDKVLAMRKQLKAENISVSINDFIIKAVAVALQQVPEMNALFSNDKVSVSNTVDISVAVATPNGLITPIVKDADRLGLVQISQKVKELGGKAKEGKLQPHEFIGGTFTISNLGMFGISEFSAIINPPQVGILAVGGGRPELDEECQPKTMMTATLSYDRRAVDEVEVSSFLEAVQRNLENPNMMIVGGVPSSGDAQERHALGV</sequence>
<dbReference type="GO" id="GO:0045254">
    <property type="term" value="C:pyruvate dehydrogenase complex"/>
    <property type="evidence" value="ECO:0007669"/>
    <property type="project" value="InterPro"/>
</dbReference>
<evidence type="ECO:0000313" key="8">
    <source>
        <dbReference type="Proteomes" id="UP000515158"/>
    </source>
</evidence>
<dbReference type="GeneID" id="117647566"/>
<dbReference type="GO" id="GO:0016746">
    <property type="term" value="F:acyltransferase activity"/>
    <property type="evidence" value="ECO:0007669"/>
    <property type="project" value="UniProtKB-KW"/>
</dbReference>
<comment type="cofactor">
    <cofactor evidence="4">
        <name>(R)-lipoate</name>
        <dbReference type="ChEBI" id="CHEBI:83088"/>
    </cofactor>
</comment>
<dbReference type="InterPro" id="IPR023213">
    <property type="entry name" value="CAT-like_dom_sf"/>
</dbReference>
<dbReference type="SUPFAM" id="SSF52777">
    <property type="entry name" value="CoA-dependent acyltransferases"/>
    <property type="match status" value="1"/>
</dbReference>
<dbReference type="KEGG" id="tpal:117647566"/>
<dbReference type="Pfam" id="PF02817">
    <property type="entry name" value="E3_binding"/>
    <property type="match status" value="1"/>
</dbReference>
<feature type="domain" description="Peripheral subunit-binding (PSBD)" evidence="7">
    <location>
        <begin position="287"/>
        <end position="324"/>
    </location>
</feature>
<gene>
    <name evidence="9" type="primary">LOC117647566</name>
</gene>
<dbReference type="InterPro" id="IPR000089">
    <property type="entry name" value="Biotin_lipoyl"/>
</dbReference>
<comment type="similarity">
    <text evidence="1 4">Belongs to the 2-oxoacid dehydrogenase family.</text>
</comment>
<dbReference type="OrthoDB" id="537444at2759"/>
<dbReference type="Gene3D" id="3.30.559.10">
    <property type="entry name" value="Chloramphenicol acetyltransferase-like domain"/>
    <property type="match status" value="1"/>
</dbReference>
<dbReference type="Gene3D" id="2.40.50.100">
    <property type="match status" value="2"/>
</dbReference>
<keyword evidence="8" id="KW-1185">Reference proteome</keyword>
<evidence type="ECO:0000313" key="9">
    <source>
        <dbReference type="RefSeq" id="XP_034245263.1"/>
    </source>
</evidence>
<evidence type="ECO:0000256" key="4">
    <source>
        <dbReference type="RuleBase" id="RU003423"/>
    </source>
</evidence>
<dbReference type="PROSITE" id="PS51826">
    <property type="entry name" value="PSBD"/>
    <property type="match status" value="1"/>
</dbReference>
<dbReference type="InterPro" id="IPR004167">
    <property type="entry name" value="PSBD"/>
</dbReference>
<feature type="region of interest" description="Disordered" evidence="5">
    <location>
        <begin position="258"/>
        <end position="287"/>
    </location>
</feature>
<dbReference type="GO" id="GO:0005739">
    <property type="term" value="C:mitochondrion"/>
    <property type="evidence" value="ECO:0007669"/>
    <property type="project" value="TreeGrafter"/>
</dbReference>
<dbReference type="Gene3D" id="4.10.320.10">
    <property type="entry name" value="E3-binding domain"/>
    <property type="match status" value="1"/>
</dbReference>
<feature type="domain" description="Lipoyl-binding" evidence="6">
    <location>
        <begin position="163"/>
        <end position="239"/>
    </location>
</feature>
<proteinExistence type="inferred from homology"/>
<evidence type="ECO:0000256" key="1">
    <source>
        <dbReference type="ARBA" id="ARBA00007317"/>
    </source>
</evidence>
<keyword evidence="3" id="KW-0809">Transit peptide</keyword>
<evidence type="ECO:0000256" key="5">
    <source>
        <dbReference type="SAM" id="MobiDB-lite"/>
    </source>
</evidence>
<protein>
    <recommendedName>
        <fullName evidence="4">Dihydrolipoamide acetyltransferase component of pyruvate dehydrogenase complex</fullName>
        <ecNumber evidence="4">2.3.1.-</ecNumber>
    </recommendedName>
</protein>
<evidence type="ECO:0000259" key="7">
    <source>
        <dbReference type="PROSITE" id="PS51826"/>
    </source>
</evidence>